<evidence type="ECO:0000256" key="6">
    <source>
        <dbReference type="PROSITE-ProRule" id="PRU00146"/>
    </source>
</evidence>
<organism evidence="9 10">
    <name type="scientific">Rubroshorea leprosula</name>
    <dbReference type="NCBI Taxonomy" id="152421"/>
    <lineage>
        <taxon>Eukaryota</taxon>
        <taxon>Viridiplantae</taxon>
        <taxon>Streptophyta</taxon>
        <taxon>Embryophyta</taxon>
        <taxon>Tracheophyta</taxon>
        <taxon>Spermatophyta</taxon>
        <taxon>Magnoliopsida</taxon>
        <taxon>eudicotyledons</taxon>
        <taxon>Gunneridae</taxon>
        <taxon>Pentapetalae</taxon>
        <taxon>rosids</taxon>
        <taxon>malvids</taxon>
        <taxon>Malvales</taxon>
        <taxon>Dipterocarpaceae</taxon>
        <taxon>Rubroshorea</taxon>
    </lineage>
</organism>
<dbReference type="PROSITE" id="PS01359">
    <property type="entry name" value="ZF_PHD_1"/>
    <property type="match status" value="1"/>
</dbReference>
<feature type="compositionally biased region" description="Polar residues" evidence="7">
    <location>
        <begin position="534"/>
        <end position="550"/>
    </location>
</feature>
<dbReference type="PANTHER" id="PTHR46508">
    <property type="entry name" value="PHD FINGER FAMILY PROTEIN"/>
    <property type="match status" value="1"/>
</dbReference>
<feature type="compositionally biased region" description="Basic and acidic residues" evidence="7">
    <location>
        <begin position="1106"/>
        <end position="1116"/>
    </location>
</feature>
<feature type="region of interest" description="Disordered" evidence="7">
    <location>
        <begin position="1044"/>
        <end position="1065"/>
    </location>
</feature>
<dbReference type="InterPro" id="IPR019786">
    <property type="entry name" value="Zinc_finger_PHD-type_CS"/>
</dbReference>
<dbReference type="PROSITE" id="PS50016">
    <property type="entry name" value="ZF_PHD_2"/>
    <property type="match status" value="1"/>
</dbReference>
<feature type="compositionally biased region" description="Basic and acidic residues" evidence="7">
    <location>
        <begin position="1044"/>
        <end position="1058"/>
    </location>
</feature>
<feature type="region of interest" description="Disordered" evidence="7">
    <location>
        <begin position="1106"/>
        <end position="1137"/>
    </location>
</feature>
<dbReference type="InterPro" id="IPR056511">
    <property type="entry name" value="IDM1_C"/>
</dbReference>
<evidence type="ECO:0000256" key="7">
    <source>
        <dbReference type="SAM" id="MobiDB-lite"/>
    </source>
</evidence>
<evidence type="ECO:0000256" key="2">
    <source>
        <dbReference type="ARBA" id="ARBA00022723"/>
    </source>
</evidence>
<sequence>MADGMRSGKHLGIVMKNRNSSGCLIVKKKGDESGGVGSSGARKVFGSKKEKKTPRMVVSDSGSSDDFLMPPPRGVGPETIQLCNGWADYGKGFKEKSKTTRKRSRKEHIRRNEDGFTGWHGVHFNERKRNRLDVFEFDGYNGVNEAVLIRKELLDYSGDEVGNRKLLASRPMGRSSIEREYESGSSRNLFLEKKKNLYYDRSSSLAHGRGNHEDRSRFGMERDDIRLPLSSFKERLVSDSDEPIRVQGKNGVLKVMVNKKKVGGPVKSFGHLEAEEPLSASKIGRNLPVCPPFWSEKEVFEKPGLRTMKKQMKSLKSPSTKKNKDSDSESESEEDSDASLKLTPNIMEASNSTKRVNCKEEKELGEQLLQPRIKEGRVRRGCGTEKQKLRERIRGMLLDAGWTIDYRPRRNRDYQDAVYVNPAGTAYWSIIKAYDALLKQLNDEEDEGKHGDASLFTPLPDEEIGQLTRKTRKKMEKEMKRKQGDGTGGENSKQPASRRSSTARNEEDSAESLSQEEKLCSFLKHGKPFKSRTNENGAFSASSKSQNSTLPLHDGTKGPCSLSDSHIVQGRKSRKIGRCTLLVRSSNQELNADNDGFVPYSGKRTLLSWLIDSGTVESSQKVKYMNRRCTRVMLQGWITRDGIHCGCCSKILTVSKFEIHAGSKLRQPFQNIYLDSGISLLQCQIEAWDGQEGSERIDFHSVDNNGEDPNDDTCGICGDGGDLICCDGCPSTFHQSCLNIKFLPPGDWHCPNCTCKFCGLGRNVAEADDATDHKLPTCSMCEKKYHKSCTKETNALPVDSNSLVLSFCGNNCRELFEHLQKFLGVKHELEAGFSWSLIRRTNVDSDTSLQVLPQQVECNSKLAVALTVMDECFLPAIDRRSGVNLIRNILYNTGSNFNRLNYQGFYTAILERGDEIISAASIRFHGTRLAEMPFIGTRHIYRRQGMCRRLFCAIESALLSLKVEKLVIPAIAELTHTWTAVFGFTPAEESLKQEMRSMNMLVFPGIDMLQKLLLEQEKTEGTASLRTGARSIEIKCDITPKVANKSENDSLDGHDPPQHIDGGLHQGSMRSIEVVAADLDSQFLNAPKKDESSPDHNCHSILDTRHSTLQMDDKPVQDSSAEDDDQSGMEDHMDDKPIFESPVEGNALFSKEGDMDVNIAVGIKVAAASDEFKSKVAFKEQTSIYSEKDHALPCKECDMNDAIAVHEDLAAAGKNEISVSIEGTMHAQSCKDSVVNDDHPVDEDIPALNEIESPASVQGTMHSESYKESDMKNDHAVHARSRGESEVNDACAVYDNADAFNEIEIPVSVEGTMHADAESGDKIDGSTSDRKSSFLSGVSNDEVEAKNKLVSDPPVCHFSHSYEEDHSLKEIVTENKSEEDNEIPDVSVSISNGLDVSSAIHVHSNSNNQLNQQEGHE</sequence>
<gene>
    <name evidence="9" type="ORF">SLEP1_g29836</name>
</gene>
<feature type="compositionally biased region" description="Acidic residues" evidence="7">
    <location>
        <begin position="328"/>
        <end position="337"/>
    </location>
</feature>
<keyword evidence="10" id="KW-1185">Reference proteome</keyword>
<protein>
    <recommendedName>
        <fullName evidence="8">PHD-type domain-containing protein</fullName>
    </recommendedName>
</protein>
<evidence type="ECO:0000256" key="1">
    <source>
        <dbReference type="ARBA" id="ARBA00004123"/>
    </source>
</evidence>
<reference evidence="9 10" key="1">
    <citation type="journal article" date="2021" name="Commun. Biol.">
        <title>The genome of Shorea leprosula (Dipterocarpaceae) highlights the ecological relevance of drought in aseasonal tropical rainforests.</title>
        <authorList>
            <person name="Ng K.K.S."/>
            <person name="Kobayashi M.J."/>
            <person name="Fawcett J.A."/>
            <person name="Hatakeyama M."/>
            <person name="Paape T."/>
            <person name="Ng C.H."/>
            <person name="Ang C.C."/>
            <person name="Tnah L.H."/>
            <person name="Lee C.T."/>
            <person name="Nishiyama T."/>
            <person name="Sese J."/>
            <person name="O'Brien M.J."/>
            <person name="Copetti D."/>
            <person name="Mohd Noor M.I."/>
            <person name="Ong R.C."/>
            <person name="Putra M."/>
            <person name="Sireger I.Z."/>
            <person name="Indrioko S."/>
            <person name="Kosugi Y."/>
            <person name="Izuno A."/>
            <person name="Isagi Y."/>
            <person name="Lee S.L."/>
            <person name="Shimizu K.K."/>
        </authorList>
    </citation>
    <scope>NUCLEOTIDE SEQUENCE [LARGE SCALE GENOMIC DNA]</scope>
    <source>
        <strain evidence="9">214</strain>
    </source>
</reference>
<feature type="compositionally biased region" description="Polar residues" evidence="7">
    <location>
        <begin position="490"/>
        <end position="503"/>
    </location>
</feature>
<comment type="caution">
    <text evidence="9">The sequence shown here is derived from an EMBL/GenBank/DDBJ whole genome shotgun (WGS) entry which is preliminary data.</text>
</comment>
<dbReference type="InterPro" id="IPR032308">
    <property type="entry name" value="TDBD"/>
</dbReference>
<feature type="region of interest" description="Disordered" evidence="7">
    <location>
        <begin position="304"/>
        <end position="342"/>
    </location>
</feature>
<feature type="compositionally biased region" description="Basic and acidic residues" evidence="7">
    <location>
        <begin position="1264"/>
        <end position="1283"/>
    </location>
</feature>
<dbReference type="InterPro" id="IPR011011">
    <property type="entry name" value="Znf_FYVE_PHD"/>
</dbReference>
<evidence type="ECO:0000256" key="4">
    <source>
        <dbReference type="ARBA" id="ARBA00022833"/>
    </source>
</evidence>
<comment type="subcellular location">
    <subcellularLocation>
        <location evidence="1">Nucleus</location>
    </subcellularLocation>
</comment>
<dbReference type="Pfam" id="PF00628">
    <property type="entry name" value="PHD"/>
    <property type="match status" value="1"/>
</dbReference>
<dbReference type="Pfam" id="PF23209">
    <property type="entry name" value="IDM1_C"/>
    <property type="match status" value="1"/>
</dbReference>
<dbReference type="SMART" id="SM00249">
    <property type="entry name" value="PHD"/>
    <property type="match status" value="2"/>
</dbReference>
<keyword evidence="4" id="KW-0862">Zinc</keyword>
<dbReference type="InterPro" id="IPR013083">
    <property type="entry name" value="Znf_RING/FYVE/PHD"/>
</dbReference>
<dbReference type="Pfam" id="PF22970">
    <property type="entry name" value="DUF7028"/>
    <property type="match status" value="1"/>
</dbReference>
<feature type="region of interest" description="Disordered" evidence="7">
    <location>
        <begin position="1317"/>
        <end position="1339"/>
    </location>
</feature>
<keyword evidence="3 6" id="KW-0863">Zinc-finger</keyword>
<dbReference type="SUPFAM" id="SSF57903">
    <property type="entry name" value="FYVE/PHD zinc finger"/>
    <property type="match status" value="1"/>
</dbReference>
<dbReference type="CDD" id="cd15532">
    <property type="entry name" value="PHD2_CHD_II"/>
    <property type="match status" value="1"/>
</dbReference>
<dbReference type="InterPro" id="IPR001965">
    <property type="entry name" value="Znf_PHD"/>
</dbReference>
<dbReference type="GO" id="GO:0005634">
    <property type="term" value="C:nucleus"/>
    <property type="evidence" value="ECO:0007669"/>
    <property type="project" value="UniProtKB-SubCell"/>
</dbReference>
<feature type="compositionally biased region" description="Basic and acidic residues" evidence="7">
    <location>
        <begin position="1317"/>
        <end position="1332"/>
    </location>
</feature>
<feature type="region of interest" description="Disordered" evidence="7">
    <location>
        <begin position="445"/>
        <end position="516"/>
    </location>
</feature>
<feature type="region of interest" description="Disordered" evidence="7">
    <location>
        <begin position="531"/>
        <end position="566"/>
    </location>
</feature>
<feature type="region of interest" description="Disordered" evidence="7">
    <location>
        <begin position="1256"/>
        <end position="1283"/>
    </location>
</feature>
<accession>A0AAV5K0P6</accession>
<dbReference type="Pfam" id="PF16135">
    <property type="entry name" value="TDBD"/>
    <property type="match status" value="1"/>
</dbReference>
<dbReference type="InterPro" id="IPR054292">
    <property type="entry name" value="DUF7028"/>
</dbReference>
<keyword evidence="2" id="KW-0479">Metal-binding</keyword>
<evidence type="ECO:0000313" key="9">
    <source>
        <dbReference type="EMBL" id="GKV19602.1"/>
    </source>
</evidence>
<evidence type="ECO:0000259" key="8">
    <source>
        <dbReference type="PROSITE" id="PS50016"/>
    </source>
</evidence>
<evidence type="ECO:0000256" key="5">
    <source>
        <dbReference type="ARBA" id="ARBA00023242"/>
    </source>
</evidence>
<keyword evidence="5" id="KW-0539">Nucleus</keyword>
<dbReference type="EMBL" id="BPVZ01000053">
    <property type="protein sequence ID" value="GKV19602.1"/>
    <property type="molecule type" value="Genomic_DNA"/>
</dbReference>
<proteinExistence type="predicted"/>
<dbReference type="Proteomes" id="UP001054252">
    <property type="component" value="Unassembled WGS sequence"/>
</dbReference>
<evidence type="ECO:0000256" key="3">
    <source>
        <dbReference type="ARBA" id="ARBA00022771"/>
    </source>
</evidence>
<feature type="compositionally biased region" description="Basic residues" evidence="7">
    <location>
        <begin position="45"/>
        <end position="54"/>
    </location>
</feature>
<dbReference type="Gene3D" id="3.30.40.10">
    <property type="entry name" value="Zinc/RING finger domain, C3HC4 (zinc finger)"/>
    <property type="match status" value="1"/>
</dbReference>
<feature type="region of interest" description="Disordered" evidence="7">
    <location>
        <begin position="26"/>
        <end position="74"/>
    </location>
</feature>
<dbReference type="InterPro" id="IPR019787">
    <property type="entry name" value="Znf_PHD-finger"/>
</dbReference>
<dbReference type="PANTHER" id="PTHR46508:SF3">
    <property type="entry name" value="ACYL-COA N-ACYLTRANSFERASE WITH RING_FYVE_PHD-TYPE ZINC FINGER PROTEIN"/>
    <property type="match status" value="1"/>
</dbReference>
<evidence type="ECO:0000313" key="10">
    <source>
        <dbReference type="Proteomes" id="UP001054252"/>
    </source>
</evidence>
<feature type="compositionally biased region" description="Basic and acidic residues" evidence="7">
    <location>
        <begin position="475"/>
        <end position="484"/>
    </location>
</feature>
<feature type="domain" description="PHD-type" evidence="8">
    <location>
        <begin position="711"/>
        <end position="756"/>
    </location>
</feature>
<dbReference type="GO" id="GO:0008270">
    <property type="term" value="F:zinc ion binding"/>
    <property type="evidence" value="ECO:0007669"/>
    <property type="project" value="UniProtKB-KW"/>
</dbReference>
<name>A0AAV5K0P6_9ROSI</name>